<reference evidence="5" key="1">
    <citation type="submission" date="2016-03" db="EMBL/GenBank/DDBJ databases">
        <title>Gut transcriptome analysis on engorged females of Ornithodoros mimon (Acari: Argasidae) and phylogenetic inferences of soft ticks.</title>
        <authorList>
            <person name="Landulfo G.A."/>
            <person name="Giovanni D."/>
            <person name="Carvalho E."/>
            <person name="Junqueira-de-Azevedo I."/>
            <person name="Patane J."/>
            <person name="Mendoca R."/>
            <person name="Barros-Battesti D."/>
        </authorList>
    </citation>
    <scope>NUCLEOTIDE SEQUENCE</scope>
    <source>
        <strain evidence="5">Females</strain>
        <tissue evidence="5">Gut</tissue>
    </source>
</reference>
<dbReference type="PANTHER" id="PTHR11588">
    <property type="entry name" value="TUBULIN"/>
    <property type="match status" value="1"/>
</dbReference>
<comment type="similarity">
    <text evidence="1">Belongs to the tubulin family.</text>
</comment>
<accession>A0A147B9A6</accession>
<keyword evidence="4" id="KW-0342">GTP-binding</keyword>
<keyword evidence="3" id="KW-0547">Nucleotide-binding</keyword>
<evidence type="ECO:0000256" key="4">
    <source>
        <dbReference type="ARBA" id="ARBA00023134"/>
    </source>
</evidence>
<evidence type="ECO:0000313" key="5">
    <source>
        <dbReference type="EMBL" id="JAR87357.1"/>
    </source>
</evidence>
<feature type="non-terminal residue" evidence="5">
    <location>
        <position position="1"/>
    </location>
</feature>
<dbReference type="AlphaFoldDB" id="A0A147B9A6"/>
<evidence type="ECO:0000256" key="2">
    <source>
        <dbReference type="ARBA" id="ARBA00022701"/>
    </source>
</evidence>
<protein>
    <submittedName>
        <fullName evidence="5">Cre tba 2 protein</fullName>
    </submittedName>
</protein>
<dbReference type="InterPro" id="IPR000217">
    <property type="entry name" value="Tubulin"/>
</dbReference>
<dbReference type="GO" id="GO:0005874">
    <property type="term" value="C:microtubule"/>
    <property type="evidence" value="ECO:0007669"/>
    <property type="project" value="UniProtKB-KW"/>
</dbReference>
<proteinExistence type="inferred from homology"/>
<sequence length="153" mass="16881">TAQLVYRPDQLLLTGEEDSADNYARGHYSVGKELMETVMDRIRKGSDNCSSLQGLCGPQRISCNLVHCLRSATFGQNDSCHEQSTVTQLTRACPEPCDPRVRKYPRPVASFTKMTGRPKTSTPRLPLSRSACEDNSDVVAGAIPSTTREVVEY</sequence>
<dbReference type="EMBL" id="GEIB01000562">
    <property type="protein sequence ID" value="JAR87357.1"/>
    <property type="molecule type" value="Transcribed_RNA"/>
</dbReference>
<name>A0A147B9A6_9ACAR</name>
<evidence type="ECO:0000256" key="3">
    <source>
        <dbReference type="ARBA" id="ARBA00022741"/>
    </source>
</evidence>
<dbReference type="GO" id="GO:0005525">
    <property type="term" value="F:GTP binding"/>
    <property type="evidence" value="ECO:0007669"/>
    <property type="project" value="UniProtKB-KW"/>
</dbReference>
<evidence type="ECO:0000256" key="1">
    <source>
        <dbReference type="ARBA" id="ARBA00009636"/>
    </source>
</evidence>
<keyword evidence="2" id="KW-0493">Microtubule</keyword>
<dbReference type="Gene3D" id="3.40.50.1440">
    <property type="entry name" value="Tubulin/FtsZ, GTPase domain"/>
    <property type="match status" value="1"/>
</dbReference>
<organism evidence="5">
    <name type="scientific">Alectorobius mimon</name>
    <dbReference type="NCBI Taxonomy" id="360319"/>
    <lineage>
        <taxon>Eukaryota</taxon>
        <taxon>Metazoa</taxon>
        <taxon>Ecdysozoa</taxon>
        <taxon>Arthropoda</taxon>
        <taxon>Chelicerata</taxon>
        <taxon>Arachnida</taxon>
        <taxon>Acari</taxon>
        <taxon>Parasitiformes</taxon>
        <taxon>Ixodida</taxon>
        <taxon>Ixodoidea</taxon>
        <taxon>Argasidae</taxon>
        <taxon>Ornithodorinae</taxon>
        <taxon>Alectorobius</taxon>
    </lineage>
</organism>
<dbReference type="InterPro" id="IPR036525">
    <property type="entry name" value="Tubulin/FtsZ_GTPase_sf"/>
</dbReference>
<dbReference type="GO" id="GO:0007017">
    <property type="term" value="P:microtubule-based process"/>
    <property type="evidence" value="ECO:0007669"/>
    <property type="project" value="InterPro"/>
</dbReference>
<dbReference type="SUPFAM" id="SSF52490">
    <property type="entry name" value="Tubulin nucleotide-binding domain-like"/>
    <property type="match status" value="1"/>
</dbReference>
<dbReference type="PRINTS" id="PR01161">
    <property type="entry name" value="TUBULIN"/>
</dbReference>